<dbReference type="InterPro" id="IPR000073">
    <property type="entry name" value="AB_hydrolase_1"/>
</dbReference>
<gene>
    <name evidence="4" type="ORF">FKG94_13415</name>
</gene>
<dbReference type="Pfam" id="PF00561">
    <property type="entry name" value="Abhydrolase_1"/>
    <property type="match status" value="1"/>
</dbReference>
<dbReference type="Proteomes" id="UP000319732">
    <property type="component" value="Unassembled WGS sequence"/>
</dbReference>
<proteinExistence type="inferred from homology"/>
<dbReference type="OrthoDB" id="4510475at2"/>
<accession>A0A545TLI1</accession>
<evidence type="ECO:0000259" key="3">
    <source>
        <dbReference type="Pfam" id="PF00561"/>
    </source>
</evidence>
<dbReference type="RefSeq" id="WP_142904853.1">
    <property type="nucleotide sequence ID" value="NZ_ML660094.1"/>
</dbReference>
<comment type="caution">
    <text evidence="4">The sequence shown here is derived from an EMBL/GenBank/DDBJ whole genome shotgun (WGS) entry which is preliminary data.</text>
</comment>
<dbReference type="Gene3D" id="3.40.50.1820">
    <property type="entry name" value="alpha/beta hydrolase"/>
    <property type="match status" value="1"/>
</dbReference>
<reference evidence="4 5" key="1">
    <citation type="submission" date="2019-06" db="EMBL/GenBank/DDBJ databases">
        <title>Whole genome sequence for Cellvibrionaceae sp. R142.</title>
        <authorList>
            <person name="Wang G."/>
        </authorList>
    </citation>
    <scope>NUCLEOTIDE SEQUENCE [LARGE SCALE GENOMIC DNA]</scope>
    <source>
        <strain evidence="4 5">R142</strain>
    </source>
</reference>
<name>A0A545TLI1_9GAMM</name>
<dbReference type="GO" id="GO:0016787">
    <property type="term" value="F:hydrolase activity"/>
    <property type="evidence" value="ECO:0007669"/>
    <property type="project" value="UniProtKB-KW"/>
</dbReference>
<evidence type="ECO:0000256" key="1">
    <source>
        <dbReference type="ARBA" id="ARBA00010088"/>
    </source>
</evidence>
<evidence type="ECO:0000256" key="2">
    <source>
        <dbReference type="ARBA" id="ARBA00022801"/>
    </source>
</evidence>
<dbReference type="EMBL" id="VHSG01000013">
    <property type="protein sequence ID" value="TQV78074.1"/>
    <property type="molecule type" value="Genomic_DNA"/>
</dbReference>
<keyword evidence="2 4" id="KW-0378">Hydrolase</keyword>
<feature type="domain" description="AB hydrolase-1" evidence="3">
    <location>
        <begin position="86"/>
        <end position="471"/>
    </location>
</feature>
<evidence type="ECO:0000313" key="5">
    <source>
        <dbReference type="Proteomes" id="UP000319732"/>
    </source>
</evidence>
<dbReference type="PANTHER" id="PTHR43248">
    <property type="entry name" value="2-SUCCINYL-6-HYDROXY-2,4-CYCLOHEXADIENE-1-CARBOXYLATE SYNTHASE"/>
    <property type="match status" value="1"/>
</dbReference>
<comment type="similarity">
    <text evidence="1">Belongs to the peptidase S33 family.</text>
</comment>
<dbReference type="PANTHER" id="PTHR43248:SF25">
    <property type="entry name" value="AB HYDROLASE-1 DOMAIN-CONTAINING PROTEIN-RELATED"/>
    <property type="match status" value="1"/>
</dbReference>
<keyword evidence="5" id="KW-1185">Reference proteome</keyword>
<evidence type="ECO:0000313" key="4">
    <source>
        <dbReference type="EMBL" id="TQV78074.1"/>
    </source>
</evidence>
<protein>
    <submittedName>
        <fullName evidence="4">Alpha/beta fold hydrolase</fullName>
    </submittedName>
</protein>
<dbReference type="InterPro" id="IPR051601">
    <property type="entry name" value="Serine_prot/Carboxylest_S33"/>
</dbReference>
<dbReference type="InterPro" id="IPR029058">
    <property type="entry name" value="AB_hydrolase_fold"/>
</dbReference>
<sequence length="502" mass="55185">MKVKLIAACLLAGLLLVLLSTITERRPSPVALVDIDAGVRWVDCWFDNTWDLNIRCGQLTTTGEDGRFTLAFLVFESASAERRPDPLVYLAGGPGAASQVAADQVENWVYWLERADLSRDFIVFDQRGTGRSQPQWGCRQYDRFARRVLASAIDLEEELRRGAEVLRGCWARLARQGFKPDYFSTRASAGDVLLLMEQLGYQRWNLFGVSYGSRLALAVAARRPAGLRSAVLDSVYPLDKGLVSEWPWLLAHALQRFWHYCGVEAACGVGAADLEALFWRQMRQLARNPRTFTVSSWHGRAPYKVVVNDQRLLSIAFSALYDVYTIEKLAGALQGLERGETQLLASLTETFTNYALEPGFNSVTYFAVECADNPPVSEASYQAAVQAFPDLAAYTESAWRYDVCPELAAGTGTSWRPPQLAGAGGGLAAHPPMLLLSGGLDPVTPPEWAVELAARRPNSQHLVFEQIGHAVVSSSDCVHQLLRAYLDAPGQPLSLDCGGSPP</sequence>
<organism evidence="4 5">
    <name type="scientific">Exilibacterium tricleocarpae</name>
    <dbReference type="NCBI Taxonomy" id="2591008"/>
    <lineage>
        <taxon>Bacteria</taxon>
        <taxon>Pseudomonadati</taxon>
        <taxon>Pseudomonadota</taxon>
        <taxon>Gammaproteobacteria</taxon>
        <taxon>Cellvibrionales</taxon>
        <taxon>Cellvibrionaceae</taxon>
        <taxon>Exilibacterium</taxon>
    </lineage>
</organism>
<dbReference type="SUPFAM" id="SSF53474">
    <property type="entry name" value="alpha/beta-Hydrolases"/>
    <property type="match status" value="1"/>
</dbReference>
<dbReference type="AlphaFoldDB" id="A0A545TLI1"/>